<dbReference type="InterPro" id="IPR008915">
    <property type="entry name" value="Peptidase_M50"/>
</dbReference>
<proteinExistence type="inferred from homology"/>
<keyword evidence="14" id="KW-1185">Reference proteome</keyword>
<dbReference type="EC" id="3.4.24.-" evidence="11"/>
<accession>A0A372MG34</accession>
<evidence type="ECO:0000256" key="8">
    <source>
        <dbReference type="ARBA" id="ARBA00022989"/>
    </source>
</evidence>
<comment type="subcellular location">
    <subcellularLocation>
        <location evidence="2">Membrane</location>
        <topology evidence="2">Multi-pass membrane protein</topology>
    </subcellularLocation>
</comment>
<dbReference type="GO" id="GO:0046872">
    <property type="term" value="F:metal ion binding"/>
    <property type="evidence" value="ECO:0007669"/>
    <property type="project" value="UniProtKB-KW"/>
</dbReference>
<comment type="cofactor">
    <cofactor evidence="1 11">
        <name>Zn(2+)</name>
        <dbReference type="ChEBI" id="CHEBI:29105"/>
    </cofactor>
</comment>
<dbReference type="InterPro" id="IPR041489">
    <property type="entry name" value="PDZ_6"/>
</dbReference>
<feature type="transmembrane region" description="Helical" evidence="11">
    <location>
        <begin position="432"/>
        <end position="453"/>
    </location>
</feature>
<dbReference type="GO" id="GO:0004222">
    <property type="term" value="F:metalloendopeptidase activity"/>
    <property type="evidence" value="ECO:0007669"/>
    <property type="project" value="InterPro"/>
</dbReference>
<evidence type="ECO:0000256" key="9">
    <source>
        <dbReference type="ARBA" id="ARBA00023049"/>
    </source>
</evidence>
<evidence type="ECO:0000256" key="2">
    <source>
        <dbReference type="ARBA" id="ARBA00004141"/>
    </source>
</evidence>
<feature type="transmembrane region" description="Helical" evidence="11">
    <location>
        <begin position="6"/>
        <end position="24"/>
    </location>
</feature>
<name>A0A372MG34_9SPIR</name>
<evidence type="ECO:0000256" key="7">
    <source>
        <dbReference type="ARBA" id="ARBA00022833"/>
    </source>
</evidence>
<evidence type="ECO:0000256" key="6">
    <source>
        <dbReference type="ARBA" id="ARBA00022801"/>
    </source>
</evidence>
<keyword evidence="7 11" id="KW-0862">Zinc</keyword>
<evidence type="ECO:0000313" key="14">
    <source>
        <dbReference type="Proteomes" id="UP000264002"/>
    </source>
</evidence>
<dbReference type="InterPro" id="IPR004387">
    <property type="entry name" value="Pept_M50_Zn"/>
</dbReference>
<dbReference type="Pfam" id="PF02163">
    <property type="entry name" value="Peptidase_M50"/>
    <property type="match status" value="1"/>
</dbReference>
<dbReference type="RefSeq" id="WP_117331088.1">
    <property type="nucleotide sequence ID" value="NZ_QUWK01000012.1"/>
</dbReference>
<dbReference type="PANTHER" id="PTHR42837:SF2">
    <property type="entry name" value="MEMBRANE METALLOPROTEASE ARASP2, CHLOROPLASTIC-RELATED"/>
    <property type="match status" value="1"/>
</dbReference>
<comment type="similarity">
    <text evidence="3 11">Belongs to the peptidase M50B family.</text>
</comment>
<feature type="domain" description="PDZ" evidence="12">
    <location>
        <begin position="205"/>
        <end position="287"/>
    </location>
</feature>
<dbReference type="SUPFAM" id="SSF50156">
    <property type="entry name" value="PDZ domain-like"/>
    <property type="match status" value="2"/>
</dbReference>
<evidence type="ECO:0000313" key="13">
    <source>
        <dbReference type="EMBL" id="RFU94150.1"/>
    </source>
</evidence>
<keyword evidence="11" id="KW-0479">Metal-binding</keyword>
<sequence>MSGITAILVKYLIGLVGITIVVVIHEIGHLVTAKLNGIDVEIFSFGLGPKLLSTHHKGTEYRISLFPLGGYCRLKGSDDLSQALIYKQKQFTHTEEGSLFSAHPARRILTYLSGPVANLLFAAILYAILASIPTQIITTEAVIATTSEYPTLFKYQVSPAYEAGMRKGDRIIALNGKPITDWQDLEARLAESKGLENFTISRDDVSLDIEVRGVPTLEGGFRYGLTPIQELKIGTVRYGSPEYQQGLKKGDVIVSVAGIPVENQLDLLSELDGYTEDEISITVENENKEKRTLRFIPNRNEMGAIVLGFSLEVDTREGQDEQFNLLNGIRKGLGIAQETITSLRNLISRRDADIRSEVTGIARSALMIGDITTLGFENNAISGIRGLLYLMGVVSISLAVVNLLPIPAFDGGQIIIATVEWITRKQMQPRTYYYLQLIGVAFVIVLFLVLTLADVRHFLALRR</sequence>
<comment type="caution">
    <text evidence="13">The sequence shown here is derived from an EMBL/GenBank/DDBJ whole genome shotgun (WGS) entry which is preliminary data.</text>
</comment>
<dbReference type="PANTHER" id="PTHR42837">
    <property type="entry name" value="REGULATOR OF SIGMA-E PROTEASE RSEP"/>
    <property type="match status" value="1"/>
</dbReference>
<dbReference type="GO" id="GO:0006508">
    <property type="term" value="P:proteolysis"/>
    <property type="evidence" value="ECO:0007669"/>
    <property type="project" value="UniProtKB-KW"/>
</dbReference>
<evidence type="ECO:0000256" key="10">
    <source>
        <dbReference type="ARBA" id="ARBA00023136"/>
    </source>
</evidence>
<evidence type="ECO:0000256" key="4">
    <source>
        <dbReference type="ARBA" id="ARBA00022670"/>
    </source>
</evidence>
<dbReference type="OrthoDB" id="9782003at2"/>
<reference evidence="14" key="1">
    <citation type="submission" date="2018-08" db="EMBL/GenBank/DDBJ databases">
        <authorList>
            <person name="Grouzdev D.S."/>
            <person name="Krutkina M.S."/>
        </authorList>
    </citation>
    <scope>NUCLEOTIDE SEQUENCE [LARGE SCALE GENOMIC DNA]</scope>
    <source>
        <strain evidence="14">4-11</strain>
    </source>
</reference>
<dbReference type="Pfam" id="PF17820">
    <property type="entry name" value="PDZ_6"/>
    <property type="match status" value="1"/>
</dbReference>
<dbReference type="InterPro" id="IPR001478">
    <property type="entry name" value="PDZ"/>
</dbReference>
<dbReference type="CDD" id="cd06163">
    <property type="entry name" value="S2P-M50_PDZ_RseP-like"/>
    <property type="match status" value="1"/>
</dbReference>
<dbReference type="EMBL" id="QUWK01000012">
    <property type="protein sequence ID" value="RFU94150.1"/>
    <property type="molecule type" value="Genomic_DNA"/>
</dbReference>
<dbReference type="Proteomes" id="UP000264002">
    <property type="component" value="Unassembled WGS sequence"/>
</dbReference>
<organism evidence="13 14">
    <name type="scientific">Sphaerochaeta halotolerans</name>
    <dbReference type="NCBI Taxonomy" id="2293840"/>
    <lineage>
        <taxon>Bacteria</taxon>
        <taxon>Pseudomonadati</taxon>
        <taxon>Spirochaetota</taxon>
        <taxon>Spirochaetia</taxon>
        <taxon>Spirochaetales</taxon>
        <taxon>Sphaerochaetaceae</taxon>
        <taxon>Sphaerochaeta</taxon>
    </lineage>
</organism>
<evidence type="ECO:0000256" key="5">
    <source>
        <dbReference type="ARBA" id="ARBA00022692"/>
    </source>
</evidence>
<keyword evidence="10 11" id="KW-0472">Membrane</keyword>
<keyword evidence="5 11" id="KW-0812">Transmembrane</keyword>
<dbReference type="InterPro" id="IPR036034">
    <property type="entry name" value="PDZ_sf"/>
</dbReference>
<gene>
    <name evidence="13" type="primary">rseP</name>
    <name evidence="13" type="ORF">DYP60_11135</name>
</gene>
<feature type="transmembrane region" description="Helical" evidence="11">
    <location>
        <begin position="108"/>
        <end position="129"/>
    </location>
</feature>
<keyword evidence="9 11" id="KW-0482">Metalloprotease</keyword>
<evidence type="ECO:0000259" key="12">
    <source>
        <dbReference type="SMART" id="SM00228"/>
    </source>
</evidence>
<keyword evidence="8 11" id="KW-1133">Transmembrane helix</keyword>
<protein>
    <recommendedName>
        <fullName evidence="11">Zinc metalloprotease</fullName>
        <ecNumber evidence="11">3.4.24.-</ecNumber>
    </recommendedName>
</protein>
<keyword evidence="4 13" id="KW-0645">Protease</keyword>
<feature type="domain" description="PDZ" evidence="12">
    <location>
        <begin position="130"/>
        <end position="204"/>
    </location>
</feature>
<evidence type="ECO:0000256" key="11">
    <source>
        <dbReference type="RuleBase" id="RU362031"/>
    </source>
</evidence>
<dbReference type="Gene3D" id="2.30.42.10">
    <property type="match status" value="2"/>
</dbReference>
<evidence type="ECO:0000256" key="1">
    <source>
        <dbReference type="ARBA" id="ARBA00001947"/>
    </source>
</evidence>
<keyword evidence="6 11" id="KW-0378">Hydrolase</keyword>
<evidence type="ECO:0000256" key="3">
    <source>
        <dbReference type="ARBA" id="ARBA00007931"/>
    </source>
</evidence>
<dbReference type="SMART" id="SM00228">
    <property type="entry name" value="PDZ"/>
    <property type="match status" value="2"/>
</dbReference>
<dbReference type="AlphaFoldDB" id="A0A372MG34"/>
<dbReference type="NCBIfam" id="TIGR00054">
    <property type="entry name" value="RIP metalloprotease RseP"/>
    <property type="match status" value="1"/>
</dbReference>
<reference evidence="13 14" key="2">
    <citation type="submission" date="2018-09" db="EMBL/GenBank/DDBJ databases">
        <title>Genome of Sphaerochaeta halotolerans strain 4-11.</title>
        <authorList>
            <person name="Nazina T.N."/>
            <person name="Sokolova D.S."/>
        </authorList>
    </citation>
    <scope>NUCLEOTIDE SEQUENCE [LARGE SCALE GENOMIC DNA]</scope>
    <source>
        <strain evidence="13 14">4-11</strain>
    </source>
</reference>
<dbReference type="GO" id="GO:0016020">
    <property type="term" value="C:membrane"/>
    <property type="evidence" value="ECO:0007669"/>
    <property type="project" value="UniProtKB-SubCell"/>
</dbReference>
<feature type="transmembrane region" description="Helical" evidence="11">
    <location>
        <begin position="386"/>
        <end position="404"/>
    </location>
</feature>